<proteinExistence type="predicted"/>
<evidence type="ECO:0000313" key="3">
    <source>
        <dbReference type="EMBL" id="CDK29122.1"/>
    </source>
</evidence>
<dbReference type="OrthoDB" id="3980607at2759"/>
<feature type="compositionally biased region" description="Basic and acidic residues" evidence="2">
    <location>
        <begin position="324"/>
        <end position="336"/>
    </location>
</feature>
<dbReference type="RefSeq" id="XP_022461111.1">
    <property type="nucleotide sequence ID" value="XM_022606261.1"/>
</dbReference>
<keyword evidence="1" id="KW-0175">Coiled coil</keyword>
<evidence type="ECO:0000313" key="4">
    <source>
        <dbReference type="Proteomes" id="UP000019384"/>
    </source>
</evidence>
<name>W6MUC2_9ASCO</name>
<dbReference type="STRING" id="1382522.W6MUC2"/>
<sequence>MQAVPSHFASLDAAQKDPVRKCSRCRVKRDRETPEMLEKYQTCLSCREKRKIESRAVKDTLPNLFTDFHDFLERIKFNQAIDILEHNFRGPAPIEFRRFAPEEVTLEIFQVTSKMLVQAYMDPLMNATGFKFPVRDYHKGGSKTKKISFMFICSQDSSRQRKSRSEHKRSVPNKLKVERCESKITLSYDLTDGMVMIYYNHKHHAPYDWKKIPSDNAYPDLSQLGRLIQKETENANEAQAQAQAQAAVELAARTVAYRQPTNTGSSSGSTGEVLPEDMANLLQLSSYLPESHQGHSHGSNSKSESNVDDELKKQDSQASGFIDNIDHELIRESIPK</sequence>
<reference evidence="3" key="1">
    <citation type="submission" date="2013-12" db="EMBL/GenBank/DDBJ databases">
        <authorList>
            <person name="Genoscope - CEA"/>
        </authorList>
    </citation>
    <scope>NUCLEOTIDE SEQUENCE</scope>
    <source>
        <strain evidence="3">CBS 1993</strain>
    </source>
</reference>
<dbReference type="EMBL" id="HG793130">
    <property type="protein sequence ID" value="CDK29122.1"/>
    <property type="molecule type" value="Genomic_DNA"/>
</dbReference>
<dbReference type="HOGENOM" id="CLU_826576_0_0_1"/>
<gene>
    <name evidence="3" type="ORF">KUCA_T00005109001</name>
</gene>
<dbReference type="AlphaFoldDB" id="W6MUC2"/>
<dbReference type="GeneID" id="34522499"/>
<evidence type="ECO:0000256" key="2">
    <source>
        <dbReference type="SAM" id="MobiDB-lite"/>
    </source>
</evidence>
<feature type="region of interest" description="Disordered" evidence="2">
    <location>
        <begin position="287"/>
        <end position="336"/>
    </location>
</feature>
<dbReference type="Proteomes" id="UP000019384">
    <property type="component" value="Unassembled WGS sequence"/>
</dbReference>
<keyword evidence="4" id="KW-1185">Reference proteome</keyword>
<reference evidence="3" key="2">
    <citation type="submission" date="2014-02" db="EMBL/GenBank/DDBJ databases">
        <title>Complete DNA sequence of /Kuraishia capsulata/ illustrates novel genomic features among budding yeasts (/Saccharomycotina/).</title>
        <authorList>
            <person name="Morales L."/>
            <person name="Noel B."/>
            <person name="Porcel B."/>
            <person name="Marcet-Houben M."/>
            <person name="Hullo M-F."/>
            <person name="Sacerdot C."/>
            <person name="Tekaia F."/>
            <person name="Leh-Louis V."/>
            <person name="Despons L."/>
            <person name="Khanna V."/>
            <person name="Aury J-M."/>
            <person name="Barbe V."/>
            <person name="Couloux A."/>
            <person name="Labadie K."/>
            <person name="Pelletier E."/>
            <person name="Souciet J-L."/>
            <person name="Boekhout T."/>
            <person name="Gabaldon T."/>
            <person name="Wincker P."/>
            <person name="Dujon B."/>
        </authorList>
    </citation>
    <scope>NUCLEOTIDE SEQUENCE</scope>
    <source>
        <strain evidence="3">CBS 1993</strain>
    </source>
</reference>
<evidence type="ECO:0000256" key="1">
    <source>
        <dbReference type="SAM" id="Coils"/>
    </source>
</evidence>
<protein>
    <submittedName>
        <fullName evidence="3">Uncharacterized protein</fullName>
    </submittedName>
</protein>
<accession>W6MUC2</accession>
<organism evidence="3 4">
    <name type="scientific">Kuraishia capsulata CBS 1993</name>
    <dbReference type="NCBI Taxonomy" id="1382522"/>
    <lineage>
        <taxon>Eukaryota</taxon>
        <taxon>Fungi</taxon>
        <taxon>Dikarya</taxon>
        <taxon>Ascomycota</taxon>
        <taxon>Saccharomycotina</taxon>
        <taxon>Pichiomycetes</taxon>
        <taxon>Pichiales</taxon>
        <taxon>Pichiaceae</taxon>
        <taxon>Kuraishia</taxon>
    </lineage>
</organism>
<feature type="coiled-coil region" evidence="1">
    <location>
        <begin position="221"/>
        <end position="248"/>
    </location>
</feature>